<name>A0A7W1XDE1_9BACL</name>
<comment type="pathway">
    <text evidence="1">Cell wall biogenesis; peptidoglycan recycling.</text>
</comment>
<comment type="pathway">
    <text evidence="1">Amino-sugar metabolism; 1,6-anhydro-N-acetylmuramate degradation.</text>
</comment>
<evidence type="ECO:0000313" key="3">
    <source>
        <dbReference type="Proteomes" id="UP000530514"/>
    </source>
</evidence>
<organism evidence="2 3">
    <name type="scientific">Thermoactinomyces daqus</name>
    <dbReference type="NCBI Taxonomy" id="1329516"/>
    <lineage>
        <taxon>Bacteria</taxon>
        <taxon>Bacillati</taxon>
        <taxon>Bacillota</taxon>
        <taxon>Bacilli</taxon>
        <taxon>Bacillales</taxon>
        <taxon>Thermoactinomycetaceae</taxon>
        <taxon>Thermoactinomyces</taxon>
    </lineage>
</organism>
<dbReference type="Gene3D" id="3.30.420.40">
    <property type="match status" value="2"/>
</dbReference>
<comment type="caution">
    <text evidence="2">The sequence shown here is derived from an EMBL/GenBank/DDBJ whole genome shotgun (WGS) entry which is preliminary data.</text>
</comment>
<dbReference type="GO" id="GO:0006040">
    <property type="term" value="P:amino sugar metabolic process"/>
    <property type="evidence" value="ECO:0007669"/>
    <property type="project" value="InterPro"/>
</dbReference>
<dbReference type="UniPathway" id="UPA00544"/>
<keyword evidence="1" id="KW-0067">ATP-binding</keyword>
<evidence type="ECO:0000313" key="2">
    <source>
        <dbReference type="EMBL" id="MBA4544639.1"/>
    </source>
</evidence>
<dbReference type="Proteomes" id="UP000530514">
    <property type="component" value="Unassembled WGS sequence"/>
</dbReference>
<dbReference type="GO" id="GO:0016301">
    <property type="term" value="F:kinase activity"/>
    <property type="evidence" value="ECO:0007669"/>
    <property type="project" value="UniProtKB-KW"/>
</dbReference>
<dbReference type="HAMAP" id="MF_01270">
    <property type="entry name" value="AnhMurNAc_kinase"/>
    <property type="match status" value="1"/>
</dbReference>
<keyword evidence="1 2" id="KW-0808">Transferase</keyword>
<comment type="catalytic activity">
    <reaction evidence="1">
        <text>1,6-anhydro-N-acetyl-beta-muramate + ATP + H2O = N-acetyl-D-muramate 6-phosphate + ADP + H(+)</text>
        <dbReference type="Rhea" id="RHEA:24952"/>
        <dbReference type="ChEBI" id="CHEBI:15377"/>
        <dbReference type="ChEBI" id="CHEBI:15378"/>
        <dbReference type="ChEBI" id="CHEBI:30616"/>
        <dbReference type="ChEBI" id="CHEBI:58690"/>
        <dbReference type="ChEBI" id="CHEBI:58722"/>
        <dbReference type="ChEBI" id="CHEBI:456216"/>
        <dbReference type="EC" id="2.7.1.170"/>
    </reaction>
</comment>
<dbReference type="SUPFAM" id="SSF53067">
    <property type="entry name" value="Actin-like ATPase domain"/>
    <property type="match status" value="1"/>
</dbReference>
<feature type="binding site" evidence="1">
    <location>
        <begin position="3"/>
        <end position="10"/>
    </location>
    <ligand>
        <name>ATP</name>
        <dbReference type="ChEBI" id="CHEBI:30616"/>
    </ligand>
</feature>
<dbReference type="GO" id="GO:0016773">
    <property type="term" value="F:phosphotransferase activity, alcohol group as acceptor"/>
    <property type="evidence" value="ECO:0007669"/>
    <property type="project" value="UniProtKB-UniRule"/>
</dbReference>
<dbReference type="AlphaFoldDB" id="A0A7W1XDE1"/>
<dbReference type="CDD" id="cd24050">
    <property type="entry name" value="ASKHA_NBD_ANMK"/>
    <property type="match status" value="1"/>
</dbReference>
<keyword evidence="1" id="KW-0547">Nucleotide-binding</keyword>
<accession>A0A7W1XDE1</accession>
<keyword evidence="3" id="KW-1185">Reference proteome</keyword>
<reference evidence="2 3" key="1">
    <citation type="submission" date="2020-07" db="EMBL/GenBank/DDBJ databases">
        <authorList>
            <person name="Feng H."/>
        </authorList>
    </citation>
    <scope>NUCLEOTIDE SEQUENCE [LARGE SCALE GENOMIC DNA]</scope>
    <source>
        <strain evidence="3">s-11</strain>
    </source>
</reference>
<keyword evidence="1 2" id="KW-0418">Kinase</keyword>
<dbReference type="NCBIfam" id="NF007148">
    <property type="entry name" value="PRK09585.3-2"/>
    <property type="match status" value="1"/>
</dbReference>
<dbReference type="PANTHER" id="PTHR30605">
    <property type="entry name" value="ANHYDRO-N-ACETYLMURAMIC ACID KINASE"/>
    <property type="match status" value="1"/>
</dbReference>
<sequence length="373" mass="40499">MSGTSLDGVDAALVEIEGSGLATKVKLIHFLTLPIPDGLKREIRACCEVDRSSVKLVCSLNFKLGALFAEAVKQVCREAGVDLEELAFIGSHGQTVYHIPKSDGSFVRSTLQIGEPAVIAYETKTKVVANFRVMDMAAGGEGAPLVPYTEFLLYRSGRDRILQNIGGIGNATVIPKEATLDEVFAFDTGPGNMIIDEICQRLTGLPCDRNGEWAARGKIHKPLLERLMNHPFISAPPPKSTGREVFGAPYAEELLKEWKGLQAEDWLATVTLFTARSIAENYKRFIFPMYPEAEIIISGGGSYNPTLLRMLKECLPHHRVLTQEDLGFSSAAKEAVAFAVLANEMLHGLPGNVTGATGAERRVVLGSITPVPY</sequence>
<dbReference type="GO" id="GO:0097175">
    <property type="term" value="P:1,6-anhydro-N-acetyl-beta-muramic acid catabolic process"/>
    <property type="evidence" value="ECO:0007669"/>
    <property type="project" value="UniProtKB-UniRule"/>
</dbReference>
<dbReference type="GO" id="GO:0005524">
    <property type="term" value="F:ATP binding"/>
    <property type="evidence" value="ECO:0007669"/>
    <property type="project" value="UniProtKB-UniRule"/>
</dbReference>
<gene>
    <name evidence="1" type="primary">anmK</name>
    <name evidence="2" type="ORF">H1164_17565</name>
</gene>
<dbReference type="OrthoDB" id="9763949at2"/>
<keyword evidence="1" id="KW-0119">Carbohydrate metabolism</keyword>
<comment type="similarity">
    <text evidence="1">Belongs to the anhydro-N-acetylmuramic acid kinase family.</text>
</comment>
<dbReference type="GO" id="GO:0009254">
    <property type="term" value="P:peptidoglycan turnover"/>
    <property type="evidence" value="ECO:0007669"/>
    <property type="project" value="UniProtKB-UniRule"/>
</dbReference>
<proteinExistence type="inferred from homology"/>
<dbReference type="InterPro" id="IPR005338">
    <property type="entry name" value="Anhydro_N_Ac-Mur_kinase"/>
</dbReference>
<dbReference type="UniPathway" id="UPA00343"/>
<dbReference type="EMBL" id="JACEIP010000053">
    <property type="protein sequence ID" value="MBA4544639.1"/>
    <property type="molecule type" value="Genomic_DNA"/>
</dbReference>
<dbReference type="NCBIfam" id="NF007142">
    <property type="entry name" value="PRK09585.2-1"/>
    <property type="match status" value="1"/>
</dbReference>
<dbReference type="Pfam" id="PF03702">
    <property type="entry name" value="AnmK"/>
    <property type="match status" value="1"/>
</dbReference>
<comment type="function">
    <text evidence="1">Catalyzes the specific phosphorylation of 1,6-anhydro-N-acetylmuramic acid (anhMurNAc) with the simultaneous cleavage of the 1,6-anhydro ring, generating MurNAc-6-P. Is required for the utilization of anhMurNAc either imported from the medium or derived from its own cell wall murein, and thus plays a role in cell wall recycling.</text>
</comment>
<dbReference type="InterPro" id="IPR043129">
    <property type="entry name" value="ATPase_NBD"/>
</dbReference>
<evidence type="ECO:0000256" key="1">
    <source>
        <dbReference type="HAMAP-Rule" id="MF_01270"/>
    </source>
</evidence>
<protein>
    <recommendedName>
        <fullName evidence="1">Anhydro-N-acetylmuramic acid kinase</fullName>
        <ecNumber evidence="1">2.7.1.170</ecNumber>
    </recommendedName>
    <alternativeName>
        <fullName evidence="1">AnhMurNAc kinase</fullName>
    </alternativeName>
</protein>
<dbReference type="EC" id="2.7.1.170" evidence="1"/>
<dbReference type="PANTHER" id="PTHR30605:SF0">
    <property type="entry name" value="ANHYDRO-N-ACETYLMURAMIC ACID KINASE"/>
    <property type="match status" value="1"/>
</dbReference>